<gene>
    <name evidence="8" type="ORF">DBX24_01780</name>
</gene>
<dbReference type="Proteomes" id="UP000464318">
    <property type="component" value="Chromosome"/>
</dbReference>
<proteinExistence type="predicted"/>
<dbReference type="KEGG" id="bcad:DBX24_01780"/>
<keyword evidence="9" id="KW-1185">Reference proteome</keyword>
<comment type="subcellular location">
    <subcellularLocation>
        <location evidence="1">Cell membrane</location>
        <topology evidence="1">Single-pass membrane protein</topology>
    </subcellularLocation>
</comment>
<accession>A0A6P1QSE8</accession>
<evidence type="ECO:0000256" key="5">
    <source>
        <dbReference type="ARBA" id="ARBA00023136"/>
    </source>
</evidence>
<evidence type="ECO:0000256" key="3">
    <source>
        <dbReference type="ARBA" id="ARBA00022692"/>
    </source>
</evidence>
<dbReference type="PANTHER" id="PTHR33885">
    <property type="entry name" value="PHAGE SHOCK PROTEIN C"/>
    <property type="match status" value="1"/>
</dbReference>
<organism evidence="8 9">
    <name type="scientific">Bergeyella cardium</name>
    <dbReference type="NCBI Taxonomy" id="1585976"/>
    <lineage>
        <taxon>Bacteria</taxon>
        <taxon>Pseudomonadati</taxon>
        <taxon>Bacteroidota</taxon>
        <taxon>Flavobacteriia</taxon>
        <taxon>Flavobacteriales</taxon>
        <taxon>Weeksellaceae</taxon>
        <taxon>Bergeyella</taxon>
    </lineage>
</organism>
<dbReference type="PANTHER" id="PTHR33885:SF3">
    <property type="entry name" value="PHAGE SHOCK PROTEIN C"/>
    <property type="match status" value="1"/>
</dbReference>
<dbReference type="InterPro" id="IPR052027">
    <property type="entry name" value="PspC"/>
</dbReference>
<dbReference type="GO" id="GO:0005886">
    <property type="term" value="C:plasma membrane"/>
    <property type="evidence" value="ECO:0007669"/>
    <property type="project" value="UniProtKB-SubCell"/>
</dbReference>
<keyword evidence="4" id="KW-1133">Transmembrane helix</keyword>
<evidence type="ECO:0000259" key="6">
    <source>
        <dbReference type="Pfam" id="PF04024"/>
    </source>
</evidence>
<evidence type="ECO:0000313" key="8">
    <source>
        <dbReference type="EMBL" id="QHN64709.1"/>
    </source>
</evidence>
<reference evidence="8 9" key="1">
    <citation type="submission" date="2018-04" db="EMBL/GenBank/DDBJ databases">
        <title>Characteristic and Complete Genome Sequencing of A Novel Member of Infective Endocarditis Causative Bacteria: Bergeyella cardium QL-PH.</title>
        <authorList>
            <person name="Pan H."/>
            <person name="Sun E."/>
            <person name="Zhang Y."/>
        </authorList>
    </citation>
    <scope>NUCLEOTIDE SEQUENCE [LARGE SCALE GENOMIC DNA]</scope>
    <source>
        <strain evidence="8 9">HPQL</strain>
    </source>
</reference>
<name>A0A6P1QSE8_9FLAO</name>
<keyword evidence="2" id="KW-1003">Cell membrane</keyword>
<dbReference type="InterPro" id="IPR007168">
    <property type="entry name" value="Phageshock_PspC_N"/>
</dbReference>
<dbReference type="AlphaFoldDB" id="A0A6P1QSE8"/>
<evidence type="ECO:0000259" key="7">
    <source>
        <dbReference type="Pfam" id="PF22571"/>
    </source>
</evidence>
<dbReference type="OrthoDB" id="5772680at2"/>
<dbReference type="InterPro" id="IPR054321">
    <property type="entry name" value="PspC-rel_TM"/>
</dbReference>
<evidence type="ECO:0000313" key="9">
    <source>
        <dbReference type="Proteomes" id="UP000464318"/>
    </source>
</evidence>
<dbReference type="EMBL" id="CP029149">
    <property type="protein sequence ID" value="QHN64709.1"/>
    <property type="molecule type" value="Genomic_DNA"/>
</dbReference>
<keyword evidence="5" id="KW-0472">Membrane</keyword>
<evidence type="ECO:0000256" key="1">
    <source>
        <dbReference type="ARBA" id="ARBA00004162"/>
    </source>
</evidence>
<keyword evidence="3" id="KW-0812">Transmembrane</keyword>
<evidence type="ECO:0000256" key="4">
    <source>
        <dbReference type="ARBA" id="ARBA00022989"/>
    </source>
</evidence>
<feature type="domain" description="PspC-related transmembrane region" evidence="7">
    <location>
        <begin position="206"/>
        <end position="338"/>
    </location>
</feature>
<dbReference type="RefSeq" id="WP_160223785.1">
    <property type="nucleotide sequence ID" value="NZ_CP029149.1"/>
</dbReference>
<evidence type="ECO:0000256" key="2">
    <source>
        <dbReference type="ARBA" id="ARBA00022475"/>
    </source>
</evidence>
<protein>
    <submittedName>
        <fullName evidence="8">PspC domain-containing protein</fullName>
    </submittedName>
</protein>
<feature type="domain" description="Phage shock protein PspC N-terminal" evidence="6">
    <location>
        <begin position="109"/>
        <end position="174"/>
    </location>
</feature>
<sequence length="564" mass="64202">MNKTLSIALAGYSFVIEEHAYIKLNDYLSALRNSMEEEEVEEVMNDIEIRIVEIFRETLGKREVVNIADVEKVIDQLGSPETIGEQEEMYYSESTSKGKSSENYSGYKRQLFRDPEKAKIAGVCAGLAHYMGMDVSIMRAIWLFFAVMGIFTVYISTSFVVLIYIILWIVLPEAKTASDFLKMHGKPLNFDNIKEESTKIFQFVNDSSRKAGDFYNQNKSTINTIATSMLKVLSYLIGFVFAAISVTCIVGVVVGFSVIFSLNTAPIEDFEFYFGSDTNLYLIGSIIVLSALIPAIMFGYVASKLFAPHIQYKNIGGVILVLFLSLCAISVFTGFSIYKTTQGFSFSGDKIETEEVMINTPSDTLYIEEKKVEIPQNFKGYNGGRIFSDKKMIYDSDRPYVSISRKEDATQPYLIIKKKAYGYNQPIKILVPIEILGNRISLPNYLKYSYEDRFRRYSVRYELVVPKSMTILPPSNTKNIIIDKDFDDYFNNTEGNIENNSEYKEVSSFNINGTKVEYNSDRPNEIRINHKAHSIEQAEKILDSLNIDIDDIISRKADENKRNE</sequence>
<dbReference type="Pfam" id="PF22571">
    <property type="entry name" value="LiaI-LiaF-TM_PspC"/>
    <property type="match status" value="1"/>
</dbReference>
<dbReference type="Pfam" id="PF04024">
    <property type="entry name" value="PspC"/>
    <property type="match status" value="1"/>
</dbReference>